<name>A0A7U7J1H2_9GAMM</name>
<dbReference type="Pfam" id="PF09916">
    <property type="entry name" value="DUF2145"/>
    <property type="match status" value="1"/>
</dbReference>
<dbReference type="InterPro" id="IPR014547">
    <property type="entry name" value="UCP028477"/>
</dbReference>
<dbReference type="PROSITE" id="PS51257">
    <property type="entry name" value="PROKAR_LIPOPROTEIN"/>
    <property type="match status" value="1"/>
</dbReference>
<sequence length="289" mass="32257">MNRHRRRIRSGVLTLIGTCTLVFLATTALAGTACTQKPLTPEGLAKASRLGVKLFSTLDSNNAEVVMIGRVGADLSNYGLRFSHLGFALRNDPKGQWTVIHLLNRCGTDSSSLYDEGLITFFLDDPFAYEVIVAVPNPELQRALVKVLRSGTVWRLHQAHYNTIAHPQSLDFQNSNQWLLELVVAAMAKGVVNSRSEVQQHPLMQQYQPDVIAIDRLTRLGSGLFKANLTFTDHSLADRLKGEYHIVSVRSVIRFLHRTGMLERLLWLDLQSAPKTFTGADLDRVLGRL</sequence>
<evidence type="ECO:0000313" key="2">
    <source>
        <dbReference type="EMBL" id="CDH43207.1"/>
    </source>
</evidence>
<proteinExistence type="predicted"/>
<evidence type="ECO:0000256" key="1">
    <source>
        <dbReference type="SAM" id="SignalP"/>
    </source>
</evidence>
<dbReference type="EMBL" id="CBTK010000013">
    <property type="protein sequence ID" value="CDH43207.1"/>
    <property type="molecule type" value="Genomic_DNA"/>
</dbReference>
<keyword evidence="3" id="KW-1185">Reference proteome</keyword>
<dbReference type="AlphaFoldDB" id="A0A7U7J1H2"/>
<evidence type="ECO:0008006" key="4">
    <source>
        <dbReference type="Google" id="ProtNLM"/>
    </source>
</evidence>
<comment type="caution">
    <text evidence="2">The sequence shown here is derived from an EMBL/GenBank/DDBJ whole genome shotgun (WGS) entry which is preliminary data.</text>
</comment>
<organism evidence="2 3">
    <name type="scientific">Candidatus Contendobacter odensis Run_B_J11</name>
    <dbReference type="NCBI Taxonomy" id="1400861"/>
    <lineage>
        <taxon>Bacteria</taxon>
        <taxon>Pseudomonadati</taxon>
        <taxon>Pseudomonadota</taxon>
        <taxon>Gammaproteobacteria</taxon>
        <taxon>Candidatus Competibacteraceae</taxon>
        <taxon>Candidatus Contendibacter</taxon>
    </lineage>
</organism>
<evidence type="ECO:0000313" key="3">
    <source>
        <dbReference type="Proteomes" id="UP000019184"/>
    </source>
</evidence>
<dbReference type="Proteomes" id="UP000019184">
    <property type="component" value="Unassembled WGS sequence"/>
</dbReference>
<gene>
    <name evidence="2" type="ORF">BN874_110009</name>
</gene>
<reference evidence="2 3" key="1">
    <citation type="journal article" date="2014" name="ISME J.">
        <title>Candidatus Competibacter-lineage genomes retrieved from metagenomes reveal functional metabolic diversity.</title>
        <authorList>
            <person name="McIlroy S.J."/>
            <person name="Albertsen M."/>
            <person name="Andresen E.K."/>
            <person name="Saunders A.M."/>
            <person name="Kristiansen R."/>
            <person name="Stokholm-Bjerregaard M."/>
            <person name="Nielsen K.L."/>
            <person name="Nielsen P.H."/>
        </authorList>
    </citation>
    <scope>NUCLEOTIDE SEQUENCE [LARGE SCALE GENOMIC DNA]</scope>
    <source>
        <strain evidence="2 3">Run_B_J11</strain>
    </source>
</reference>
<dbReference type="OrthoDB" id="6623995at2"/>
<accession>A0A7U7J1H2</accession>
<feature type="signal peptide" evidence="1">
    <location>
        <begin position="1"/>
        <end position="30"/>
    </location>
</feature>
<feature type="chain" id="PRO_5030582970" description="DUF2145 domain-containing protein" evidence="1">
    <location>
        <begin position="31"/>
        <end position="289"/>
    </location>
</feature>
<dbReference type="RefSeq" id="WP_081756038.1">
    <property type="nucleotide sequence ID" value="NZ_CBTK010000013.1"/>
</dbReference>
<protein>
    <recommendedName>
        <fullName evidence="4">DUF2145 domain-containing protein</fullName>
    </recommendedName>
</protein>
<keyword evidence="1" id="KW-0732">Signal</keyword>